<comment type="caution">
    <text evidence="2">The sequence shown here is derived from an EMBL/GenBank/DDBJ whole genome shotgun (WGS) entry which is preliminary data.</text>
</comment>
<sequence>MDKESLKANLNKAVNANKAWLDENSRLNGVIEDLRGENARLERSVSVEDGQIEGFKRRIHDLKKELRQIVKVNDDAIHSLEEKLFKANDSAGQWKRKFEDLKVSYDGARRLLGDRDARLERSDAIIDEQRAHIHRLRDLLARTTSVCTPPTLVNELHLPKVLLIFTRICSSMI</sequence>
<keyword evidence="1" id="KW-0175">Coiled coil</keyword>
<name>A0A9P9WB80_9PEZI</name>
<reference evidence="2" key="1">
    <citation type="submission" date="2021-03" db="EMBL/GenBank/DDBJ databases">
        <title>Revisited historic fungal species revealed as producer of novel bioactive compounds through whole genome sequencing and comparative genomics.</title>
        <authorList>
            <person name="Vignolle G.A."/>
            <person name="Hochenegger N."/>
            <person name="Mach R.L."/>
            <person name="Mach-Aigner A.R."/>
            <person name="Javad Rahimi M."/>
            <person name="Salim K.A."/>
            <person name="Chan C.M."/>
            <person name="Lim L.B.L."/>
            <person name="Cai F."/>
            <person name="Druzhinina I.S."/>
            <person name="U'Ren J.M."/>
            <person name="Derntl C."/>
        </authorList>
    </citation>
    <scope>NUCLEOTIDE SEQUENCE</scope>
    <source>
        <strain evidence="2">TUCIM 5799</strain>
    </source>
</reference>
<dbReference type="Proteomes" id="UP000829685">
    <property type="component" value="Unassembled WGS sequence"/>
</dbReference>
<dbReference type="Gene3D" id="1.10.287.1490">
    <property type="match status" value="1"/>
</dbReference>
<protein>
    <submittedName>
        <fullName evidence="2">Uncharacterized protein</fullName>
    </submittedName>
</protein>
<keyword evidence="3" id="KW-1185">Reference proteome</keyword>
<evidence type="ECO:0000313" key="3">
    <source>
        <dbReference type="Proteomes" id="UP000829685"/>
    </source>
</evidence>
<accession>A0A9P9WB80</accession>
<feature type="coiled-coil region" evidence="1">
    <location>
        <begin position="3"/>
        <end position="72"/>
    </location>
</feature>
<organism evidence="2 3">
    <name type="scientific">Neoarthrinium moseri</name>
    <dbReference type="NCBI Taxonomy" id="1658444"/>
    <lineage>
        <taxon>Eukaryota</taxon>
        <taxon>Fungi</taxon>
        <taxon>Dikarya</taxon>
        <taxon>Ascomycota</taxon>
        <taxon>Pezizomycotina</taxon>
        <taxon>Sordariomycetes</taxon>
        <taxon>Xylariomycetidae</taxon>
        <taxon>Amphisphaeriales</taxon>
        <taxon>Apiosporaceae</taxon>
        <taxon>Neoarthrinium</taxon>
    </lineage>
</organism>
<evidence type="ECO:0000256" key="1">
    <source>
        <dbReference type="SAM" id="Coils"/>
    </source>
</evidence>
<gene>
    <name evidence="2" type="ORF">JX265_012223</name>
</gene>
<dbReference type="AlphaFoldDB" id="A0A9P9WB80"/>
<dbReference type="EMBL" id="JAFIMR010000050">
    <property type="protein sequence ID" value="KAI1855778.1"/>
    <property type="molecule type" value="Genomic_DNA"/>
</dbReference>
<evidence type="ECO:0000313" key="2">
    <source>
        <dbReference type="EMBL" id="KAI1855778.1"/>
    </source>
</evidence>
<proteinExistence type="predicted"/>